<keyword evidence="3" id="KW-1185">Reference proteome</keyword>
<dbReference type="Proteomes" id="UP000032545">
    <property type="component" value="Unassembled WGS sequence"/>
</dbReference>
<dbReference type="AlphaFoldDB" id="A0A0D8BKV4"/>
<evidence type="ECO:0000313" key="2">
    <source>
        <dbReference type="EMBL" id="KJE24715.1"/>
    </source>
</evidence>
<comment type="caution">
    <text evidence="2">The sequence shown here is derived from an EMBL/GenBank/DDBJ whole genome shotgun (WGS) entry which is preliminary data.</text>
</comment>
<reference evidence="3" key="1">
    <citation type="submission" date="2015-02" db="EMBL/GenBank/DDBJ databases">
        <title>Draft Genome of Frankia sp. CpI1-S.</title>
        <authorList>
            <person name="Oshone R.T."/>
            <person name="Ngom M."/>
            <person name="Ghodhbane-Gtari F."/>
            <person name="Gtari M."/>
            <person name="Morris K."/>
            <person name="Thomas K."/>
            <person name="Sen A."/>
            <person name="Tisa L.S."/>
        </authorList>
    </citation>
    <scope>NUCLEOTIDE SEQUENCE [LARGE SCALE GENOMIC DNA]</scope>
    <source>
        <strain evidence="3">CpI1-S</strain>
    </source>
</reference>
<name>A0A0D8BKV4_9ACTN</name>
<gene>
    <name evidence="2" type="ORF">FF36_01090</name>
</gene>
<feature type="region of interest" description="Disordered" evidence="1">
    <location>
        <begin position="114"/>
        <end position="136"/>
    </location>
</feature>
<accession>A0A0D8BKV4</accession>
<sequence>MDPALRIPVSRRRILLGLGGLVLADAVGVAGCTTTVSPSTASNGGLSAPDTAAARGAIDRAMTLAAAYRTAAERHPSLRPLFDPLRAHHEVAVSTLGAQVPAAVATIPAAGVTGSTPAASAPAGPTPAGAAATPVVDDSPPARAATLASLRASESGATAAARTDSLRVSGVLAPLLASLHAAGVAQVELLDLYSAQVGAGQPAATAGSVGGVGSVG</sequence>
<evidence type="ECO:0000313" key="3">
    <source>
        <dbReference type="Proteomes" id="UP000032545"/>
    </source>
</evidence>
<evidence type="ECO:0000256" key="1">
    <source>
        <dbReference type="SAM" id="MobiDB-lite"/>
    </source>
</evidence>
<dbReference type="OrthoDB" id="3218168at2"/>
<evidence type="ECO:0008006" key="4">
    <source>
        <dbReference type="Google" id="ProtNLM"/>
    </source>
</evidence>
<dbReference type="EMBL" id="JYFN01000005">
    <property type="protein sequence ID" value="KJE24715.1"/>
    <property type="molecule type" value="Genomic_DNA"/>
</dbReference>
<dbReference type="PATRIC" id="fig|1502723.3.peg.4357"/>
<proteinExistence type="predicted"/>
<protein>
    <recommendedName>
        <fullName evidence="4">DUF4439 domain-containing protein</fullName>
    </recommendedName>
</protein>
<organism evidence="2 3">
    <name type="scientific">Frankia torreyi</name>
    <dbReference type="NCBI Taxonomy" id="1856"/>
    <lineage>
        <taxon>Bacteria</taxon>
        <taxon>Bacillati</taxon>
        <taxon>Actinomycetota</taxon>
        <taxon>Actinomycetes</taxon>
        <taxon>Frankiales</taxon>
        <taxon>Frankiaceae</taxon>
        <taxon>Frankia</taxon>
    </lineage>
</organism>
<reference evidence="2 3" key="2">
    <citation type="journal article" date="2016" name="Genome Announc.">
        <title>Permanent Draft Genome Sequences for Two Variants of Frankia sp. Strain CpI1, the First Frankia Strain Isolated from Root Nodules of Comptonia peregrina.</title>
        <authorList>
            <person name="Oshone R."/>
            <person name="Hurst S.G.IV."/>
            <person name="Abebe-Akele F."/>
            <person name="Simpson S."/>
            <person name="Morris K."/>
            <person name="Thomas W.K."/>
            <person name="Tisa L.S."/>
        </authorList>
    </citation>
    <scope>NUCLEOTIDE SEQUENCE [LARGE SCALE GENOMIC DNA]</scope>
    <source>
        <strain evidence="3">CpI1-S</strain>
    </source>
</reference>